<gene>
    <name evidence="2" type="ORF">HWI92_13255</name>
</gene>
<keyword evidence="3" id="KW-1185">Reference proteome</keyword>
<keyword evidence="1" id="KW-0472">Membrane</keyword>
<dbReference type="RefSeq" id="WP_204655832.1">
    <property type="nucleotide sequence ID" value="NZ_CP056775.1"/>
</dbReference>
<protein>
    <submittedName>
        <fullName evidence="2">Uncharacterized protein</fullName>
    </submittedName>
</protein>
<keyword evidence="1" id="KW-1133">Transmembrane helix</keyword>
<evidence type="ECO:0000313" key="3">
    <source>
        <dbReference type="Proteomes" id="UP000612680"/>
    </source>
</evidence>
<dbReference type="Proteomes" id="UP000612680">
    <property type="component" value="Chromosome"/>
</dbReference>
<name>A0ABX7IA15_9BACT</name>
<accession>A0ABX7IA15</accession>
<keyword evidence="1" id="KW-0812">Transmembrane</keyword>
<reference evidence="2 3" key="1">
    <citation type="submission" date="2020-06" db="EMBL/GenBank/DDBJ databases">
        <title>Dyadobacter sandarakinus sp. nov., isolated from the soil of the Arctic Yellow River Station.</title>
        <authorList>
            <person name="Zhang Y."/>
            <person name="Peng F."/>
        </authorList>
    </citation>
    <scope>NUCLEOTIDE SEQUENCE [LARGE SCALE GENOMIC DNA]</scope>
    <source>
        <strain evidence="2 3">Q3-56</strain>
    </source>
</reference>
<evidence type="ECO:0000313" key="2">
    <source>
        <dbReference type="EMBL" id="QRR01806.1"/>
    </source>
</evidence>
<dbReference type="EMBL" id="CP056775">
    <property type="protein sequence ID" value="QRR01806.1"/>
    <property type="molecule type" value="Genomic_DNA"/>
</dbReference>
<feature type="transmembrane region" description="Helical" evidence="1">
    <location>
        <begin position="37"/>
        <end position="56"/>
    </location>
</feature>
<proteinExistence type="predicted"/>
<sequence>MSTKKTDAMSFQIFKVIIAGIVAGVVLFAIPFLLFKLFFLVLFLGFLFRIIAGRGFRRHRFQPWQDDADDAYGATRLSPYEGKDRLRDPFNNNPKYI</sequence>
<organism evidence="2 3">
    <name type="scientific">Dyadobacter sandarakinus</name>
    <dbReference type="NCBI Taxonomy" id="2747268"/>
    <lineage>
        <taxon>Bacteria</taxon>
        <taxon>Pseudomonadati</taxon>
        <taxon>Bacteroidota</taxon>
        <taxon>Cytophagia</taxon>
        <taxon>Cytophagales</taxon>
        <taxon>Spirosomataceae</taxon>
        <taxon>Dyadobacter</taxon>
    </lineage>
</organism>
<evidence type="ECO:0000256" key="1">
    <source>
        <dbReference type="SAM" id="Phobius"/>
    </source>
</evidence>
<feature type="transmembrane region" description="Helical" evidence="1">
    <location>
        <begin position="12"/>
        <end position="31"/>
    </location>
</feature>